<keyword evidence="2" id="KW-0812">Transmembrane</keyword>
<evidence type="ECO:0000313" key="4">
    <source>
        <dbReference type="Proteomes" id="UP000604046"/>
    </source>
</evidence>
<reference evidence="3" key="1">
    <citation type="submission" date="2021-02" db="EMBL/GenBank/DDBJ databases">
        <authorList>
            <person name="Dougan E. K."/>
            <person name="Rhodes N."/>
            <person name="Thang M."/>
            <person name="Chan C."/>
        </authorList>
    </citation>
    <scope>NUCLEOTIDE SEQUENCE</scope>
</reference>
<evidence type="ECO:0008006" key="5">
    <source>
        <dbReference type="Google" id="ProtNLM"/>
    </source>
</evidence>
<proteinExistence type="predicted"/>
<feature type="transmembrane region" description="Helical" evidence="2">
    <location>
        <begin position="222"/>
        <end position="249"/>
    </location>
</feature>
<feature type="region of interest" description="Disordered" evidence="1">
    <location>
        <begin position="502"/>
        <end position="522"/>
    </location>
</feature>
<dbReference type="EMBL" id="CAJNDS010002412">
    <property type="protein sequence ID" value="CAE7464475.1"/>
    <property type="molecule type" value="Genomic_DNA"/>
</dbReference>
<feature type="transmembrane region" description="Helical" evidence="2">
    <location>
        <begin position="344"/>
        <end position="362"/>
    </location>
</feature>
<feature type="transmembrane region" description="Helical" evidence="2">
    <location>
        <begin position="255"/>
        <end position="276"/>
    </location>
</feature>
<protein>
    <recommendedName>
        <fullName evidence="5">Transmembrane protein</fullName>
    </recommendedName>
</protein>
<keyword evidence="2" id="KW-1133">Transmembrane helix</keyword>
<keyword evidence="4" id="KW-1185">Reference proteome</keyword>
<feature type="transmembrane region" description="Helical" evidence="2">
    <location>
        <begin position="451"/>
        <end position="472"/>
    </location>
</feature>
<feature type="transmembrane region" description="Helical" evidence="2">
    <location>
        <begin position="135"/>
        <end position="155"/>
    </location>
</feature>
<dbReference type="Proteomes" id="UP000604046">
    <property type="component" value="Unassembled WGS sequence"/>
</dbReference>
<feature type="transmembrane region" description="Helical" evidence="2">
    <location>
        <begin position="382"/>
        <end position="399"/>
    </location>
</feature>
<accession>A0A812S6F3</accession>
<organism evidence="3 4">
    <name type="scientific">Symbiodinium natans</name>
    <dbReference type="NCBI Taxonomy" id="878477"/>
    <lineage>
        <taxon>Eukaryota</taxon>
        <taxon>Sar</taxon>
        <taxon>Alveolata</taxon>
        <taxon>Dinophyceae</taxon>
        <taxon>Suessiales</taxon>
        <taxon>Symbiodiniaceae</taxon>
        <taxon>Symbiodinium</taxon>
    </lineage>
</organism>
<feature type="transmembrane region" description="Helical" evidence="2">
    <location>
        <begin position="89"/>
        <end position="114"/>
    </location>
</feature>
<feature type="transmembrane region" description="Helical" evidence="2">
    <location>
        <begin position="411"/>
        <end position="431"/>
    </location>
</feature>
<gene>
    <name evidence="3" type="ORF">SNAT2548_LOCUS25929</name>
</gene>
<comment type="caution">
    <text evidence="3">The sequence shown here is derived from an EMBL/GenBank/DDBJ whole genome shotgun (WGS) entry which is preliminary data.</text>
</comment>
<evidence type="ECO:0000313" key="3">
    <source>
        <dbReference type="EMBL" id="CAE7464475.1"/>
    </source>
</evidence>
<evidence type="ECO:0000256" key="1">
    <source>
        <dbReference type="SAM" id="MobiDB-lite"/>
    </source>
</evidence>
<dbReference type="AlphaFoldDB" id="A0A812S6F3"/>
<keyword evidence="2" id="KW-0472">Membrane</keyword>
<evidence type="ECO:0000256" key="2">
    <source>
        <dbReference type="SAM" id="Phobius"/>
    </source>
</evidence>
<name>A0A812S6F3_9DINO</name>
<sequence length="522" mass="58957">MEAQTSVQTRDADVETRQYSASLYVSIGLAKANSSFAIPVLILINNSKYPFEELVAQLMSRMKPASADIVRCVFAYQDLDMFFGVATALFLYNALPATLISTTGAATVAILYGAELIEGMNWSWRDYHTYEYPRSYWALVVGFVLYILTMVFWRPNQSVFVDRLCISQDDARQKVLGLFSMGAFLKFSDSILVLWDETYMRWCVFELSGFLHSRQGAQPKMLILPTVLGPCCMLLTLSLFAVTAAVGAIPDGNNALLWTTQALVLFIGMYVVMAAIRDYFRSIATLEQDLRNFTIDKEICYALLCDRDVLLRTIALWYGTVEAFERRVQTEVRSCLMQQLSKDFFSYWQCIASLIPIALAFIDTTSAEWRLDASRNLVFEGVAWWLGIAPSILLLSMRVAHVLRAKRRCDWLQNVLVLVCIVALFVTAVQLERYCFLVLDILPKEHRHLSYGMALQALVWIPIAALLFRCLGVHPRYNCSQKPQTAGLQETSPGHLTTEECSTEEDLPEAEPPSPTDTIVVL</sequence>